<reference evidence="3 4" key="1">
    <citation type="journal article" date="2013" name="Genome Announc.">
        <title>Draft Genome Sequence for Caulobacter sp. Strain OR37, a Bacterium Tolerant to Heavy Metals.</title>
        <authorList>
            <person name="Utturkar S.M."/>
            <person name="Bollmann A."/>
            <person name="Brzoska R.M."/>
            <person name="Klingeman D.M."/>
            <person name="Epstein S.E."/>
            <person name="Palumbo A.V."/>
            <person name="Brown S.D."/>
        </authorList>
    </citation>
    <scope>NUCLEOTIDE SEQUENCE [LARGE SCALE GENOMIC DNA]</scope>
    <source>
        <strain evidence="3 4">OR37</strain>
    </source>
</reference>
<dbReference type="InterPro" id="IPR015943">
    <property type="entry name" value="WD40/YVTN_repeat-like_dom_sf"/>
</dbReference>
<dbReference type="RefSeq" id="WP_004623177.1">
    <property type="nucleotide sequence ID" value="NZ_APMP01000032.1"/>
</dbReference>
<dbReference type="InterPro" id="IPR050557">
    <property type="entry name" value="RTX_toxin/Mannuronan_C5-epim"/>
</dbReference>
<dbReference type="PROSITE" id="PS00330">
    <property type="entry name" value="HEMOLYSIN_CALCIUM"/>
    <property type="match status" value="10"/>
</dbReference>
<comment type="caution">
    <text evidence="3">The sequence shown here is derived from an EMBL/GenBank/DDBJ whole genome shotgun (WGS) entry which is preliminary data.</text>
</comment>
<dbReference type="eggNOG" id="COG2931">
    <property type="taxonomic scope" value="Bacteria"/>
</dbReference>
<dbReference type="EMBL" id="APMP01000032">
    <property type="protein sequence ID" value="ENZ80437.1"/>
    <property type="molecule type" value="Genomic_DNA"/>
</dbReference>
<dbReference type="Proteomes" id="UP000013063">
    <property type="component" value="Unassembled WGS sequence"/>
</dbReference>
<evidence type="ECO:0008006" key="5">
    <source>
        <dbReference type="Google" id="ProtNLM"/>
    </source>
</evidence>
<sequence>MELHGTNGADTLTGGPGDDTLYGFAGNDTLYGGKGDDVLAGNEGNDKLYGGEGDDYLLGGPGDDLLDGGPGNDWASYEDATSGVTVNLNLTGPQNTGGGGKDTLVSIENLYGSPYNDVLTGDAHDNMIVGGAGNDTLYGGGGNDTLWGGAGNDTLDGGDGDDYLVGGAGDDVLKGGKGNDWASYEDATSGVTVDLTKTGPQDTGGAGKDTLISIENLYGSKYDDVLTGDAHDNYLWGGEGNDKLYGGAGDDHLSGGPGVNLIDGGQGFDTVDYAFADKGMVVDLSKGTATGGATDTLVSIEAVMGSTHDDVITGNDAENYLFGDAGNDVLYAVGGNDTLDGGDGNDVLRGSFHKPGDILLGGAGDDLVIVFTGPGSEGVTTVDGGSGNDTLLFSSGQDITFDLRVTTDQVVSPGVHMVVQNIENVTGGAGNDHLTGDAGNNVINGGAGNDVLDGGAGFDIASYEGGPAVRVDLSKTGPQDTHGAGIDTLINFEGLKGSSLGDILIGDGKDNTLEGGAGDDILDGGAGVDTAIFTGASTDYTWTKNANGTWTVKGLDGVDTLLNIEKLQFNDKTVTLPSSDTTVTVDDVVKPVVIASSDHAFVDAVFSPNGRTAYVSDKDGYISAIDTTTGEVRAHVKVGTNLGGMDVSADGRYLVATEGKIETVSMSPGDASQATITVHVLDLQTGLVKDYATSATGTDREFTDAAFLANGQIVLAQASSITQLTPKSLSTLDPATGVFTLSAQTYQSAVLSVSNDHQKVLVGPTNLFEAPLAVQASSIGQTAQVGGVTGTNMGVQAISSANGLIAQWTTLHKFTAYDSSLNVVADLGKLHPEIASVYGMDFSGDGQHLFVVDQVTDRVFELSTSTWDVEHVFRIGLDIDPVLNNNGAISYSFTGSAYGDRVSVSNDSARLTIFTDSQLVSVPVTAIELGQDIGKLYRGGAGNDILTGGSGDDVIIGGKGADTLTGGAGADTFLFSVGDSLPTDSLGAGVTVITDFESKDAIRFLGKDLPISFGAYSAGSFQDAQSLADYFLHVPGYHQLYVAIQVRGDTYLFAGQSVDSSAPALENVIKLAGVSAQTLSIDNFFH</sequence>
<dbReference type="Pfam" id="PF00353">
    <property type="entry name" value="HemolysinCabind"/>
    <property type="match status" value="10"/>
</dbReference>
<dbReference type="InterPro" id="IPR011049">
    <property type="entry name" value="Serralysin-like_metalloprot_C"/>
</dbReference>
<proteinExistence type="predicted"/>
<organism evidence="3 4">
    <name type="scientific">Caulobacter vibrioides OR37</name>
    <dbReference type="NCBI Taxonomy" id="1292034"/>
    <lineage>
        <taxon>Bacteria</taxon>
        <taxon>Pseudomonadati</taxon>
        <taxon>Pseudomonadota</taxon>
        <taxon>Alphaproteobacteria</taxon>
        <taxon>Caulobacterales</taxon>
        <taxon>Caulobacteraceae</taxon>
        <taxon>Caulobacter</taxon>
    </lineage>
</organism>
<dbReference type="InterPro" id="IPR001343">
    <property type="entry name" value="Hemolysn_Ca-bd"/>
</dbReference>
<dbReference type="SUPFAM" id="SSF51120">
    <property type="entry name" value="beta-Roll"/>
    <property type="match status" value="6"/>
</dbReference>
<dbReference type="InterPro" id="IPR011044">
    <property type="entry name" value="Quino_amine_DH_bsu"/>
</dbReference>
<keyword evidence="4" id="KW-1185">Reference proteome</keyword>
<dbReference type="SUPFAM" id="SSF50969">
    <property type="entry name" value="YVTN repeat-like/Quinoprotein amine dehydrogenase"/>
    <property type="match status" value="1"/>
</dbReference>
<evidence type="ECO:0000256" key="1">
    <source>
        <dbReference type="ARBA" id="ARBA00004613"/>
    </source>
</evidence>
<dbReference type="PRINTS" id="PR00313">
    <property type="entry name" value="CABNDNGRPT"/>
</dbReference>
<evidence type="ECO:0000313" key="3">
    <source>
        <dbReference type="EMBL" id="ENZ80437.1"/>
    </source>
</evidence>
<dbReference type="PANTHER" id="PTHR38340:SF1">
    <property type="entry name" value="S-LAYER PROTEIN"/>
    <property type="match status" value="1"/>
</dbReference>
<dbReference type="GO" id="GO:0005576">
    <property type="term" value="C:extracellular region"/>
    <property type="evidence" value="ECO:0007669"/>
    <property type="project" value="UniProtKB-SubCell"/>
</dbReference>
<evidence type="ECO:0000313" key="4">
    <source>
        <dbReference type="Proteomes" id="UP000013063"/>
    </source>
</evidence>
<keyword evidence="2" id="KW-0964">Secreted</keyword>
<dbReference type="PATRIC" id="fig|1292034.3.peg.3622"/>
<dbReference type="STRING" id="1292034.OR37_03649"/>
<dbReference type="GO" id="GO:0005509">
    <property type="term" value="F:calcium ion binding"/>
    <property type="evidence" value="ECO:0007669"/>
    <property type="project" value="InterPro"/>
</dbReference>
<name>R0EGN4_CAUVI</name>
<accession>R0EGN4</accession>
<comment type="subcellular location">
    <subcellularLocation>
        <location evidence="1">Secreted</location>
    </subcellularLocation>
</comment>
<evidence type="ECO:0000256" key="2">
    <source>
        <dbReference type="ARBA" id="ARBA00022525"/>
    </source>
</evidence>
<dbReference type="Pfam" id="PF02239">
    <property type="entry name" value="Cytochrom_D1"/>
    <property type="match status" value="1"/>
</dbReference>
<gene>
    <name evidence="3" type="ORF">OR37_03649</name>
</gene>
<dbReference type="Gene3D" id="2.130.10.10">
    <property type="entry name" value="YVTN repeat-like/Quinoprotein amine dehydrogenase"/>
    <property type="match status" value="1"/>
</dbReference>
<dbReference type="PANTHER" id="PTHR38340">
    <property type="entry name" value="S-LAYER PROTEIN"/>
    <property type="match status" value="1"/>
</dbReference>
<dbReference type="AlphaFoldDB" id="R0EGN4"/>
<dbReference type="Gene3D" id="2.150.10.10">
    <property type="entry name" value="Serralysin-like metalloprotease, C-terminal"/>
    <property type="match status" value="7"/>
</dbReference>
<dbReference type="InterPro" id="IPR018511">
    <property type="entry name" value="Hemolysin-typ_Ca-bd_CS"/>
</dbReference>
<protein>
    <recommendedName>
        <fullName evidence="5">Calcium-binding protein</fullName>
    </recommendedName>
</protein>